<feature type="compositionally biased region" description="Basic and acidic residues" evidence="1">
    <location>
        <begin position="27"/>
        <end position="38"/>
    </location>
</feature>
<dbReference type="EMBL" id="JACEIK010006148">
    <property type="protein sequence ID" value="MCE2055154.1"/>
    <property type="molecule type" value="Genomic_DNA"/>
</dbReference>
<evidence type="ECO:0000313" key="3">
    <source>
        <dbReference type="Proteomes" id="UP000823775"/>
    </source>
</evidence>
<gene>
    <name evidence="2" type="ORF">HAX54_042071</name>
</gene>
<comment type="caution">
    <text evidence="2">The sequence shown here is derived from an EMBL/GenBank/DDBJ whole genome shotgun (WGS) entry which is preliminary data.</text>
</comment>
<accession>A0ABS8VYG7</accession>
<evidence type="ECO:0000313" key="2">
    <source>
        <dbReference type="EMBL" id="MCE2055154.1"/>
    </source>
</evidence>
<feature type="compositionally biased region" description="Basic and acidic residues" evidence="1">
    <location>
        <begin position="62"/>
        <end position="79"/>
    </location>
</feature>
<feature type="region of interest" description="Disordered" evidence="1">
    <location>
        <begin position="1"/>
        <end position="79"/>
    </location>
</feature>
<organism evidence="2 3">
    <name type="scientific">Datura stramonium</name>
    <name type="common">Jimsonweed</name>
    <name type="synonym">Common thornapple</name>
    <dbReference type="NCBI Taxonomy" id="4076"/>
    <lineage>
        <taxon>Eukaryota</taxon>
        <taxon>Viridiplantae</taxon>
        <taxon>Streptophyta</taxon>
        <taxon>Embryophyta</taxon>
        <taxon>Tracheophyta</taxon>
        <taxon>Spermatophyta</taxon>
        <taxon>Magnoliopsida</taxon>
        <taxon>eudicotyledons</taxon>
        <taxon>Gunneridae</taxon>
        <taxon>Pentapetalae</taxon>
        <taxon>asterids</taxon>
        <taxon>lamiids</taxon>
        <taxon>Solanales</taxon>
        <taxon>Solanaceae</taxon>
        <taxon>Solanoideae</taxon>
        <taxon>Datureae</taxon>
        <taxon>Datura</taxon>
    </lineage>
</organism>
<proteinExistence type="predicted"/>
<sequence length="120" mass="13554">MSHCQETLNPPVPPDVNNSIDSDMEIGPEHPKGEKISFKDMSITPFPQTEAQGSSQDTIGDVDMHLDNHSSIKNKGKDHTDNEFMETECYRGDFFHFHHCRQSHYTAQLSLAHTLSRLGT</sequence>
<name>A0ABS8VYG7_DATST</name>
<feature type="compositionally biased region" description="Polar residues" evidence="1">
    <location>
        <begin position="45"/>
        <end position="58"/>
    </location>
</feature>
<protein>
    <submittedName>
        <fullName evidence="2">Uncharacterized protein</fullName>
    </submittedName>
</protein>
<dbReference type="Proteomes" id="UP000823775">
    <property type="component" value="Unassembled WGS sequence"/>
</dbReference>
<reference evidence="2 3" key="1">
    <citation type="journal article" date="2021" name="BMC Genomics">
        <title>Datura genome reveals duplications of psychoactive alkaloid biosynthetic genes and high mutation rate following tissue culture.</title>
        <authorList>
            <person name="Rajewski A."/>
            <person name="Carter-House D."/>
            <person name="Stajich J."/>
            <person name="Litt A."/>
        </authorList>
    </citation>
    <scope>NUCLEOTIDE SEQUENCE [LARGE SCALE GENOMIC DNA]</scope>
    <source>
        <strain evidence="2">AR-01</strain>
    </source>
</reference>
<evidence type="ECO:0000256" key="1">
    <source>
        <dbReference type="SAM" id="MobiDB-lite"/>
    </source>
</evidence>
<keyword evidence="3" id="KW-1185">Reference proteome</keyword>